<comment type="catalytic activity">
    <reaction evidence="11">
        <text>(E)-hexadec-2-enoate + ATP + CoA = (2E)-hexadecenoyl-CoA + AMP + diphosphate</text>
        <dbReference type="Rhea" id="RHEA:36139"/>
        <dbReference type="ChEBI" id="CHEBI:30616"/>
        <dbReference type="ChEBI" id="CHEBI:33019"/>
        <dbReference type="ChEBI" id="CHEBI:57287"/>
        <dbReference type="ChEBI" id="CHEBI:61526"/>
        <dbReference type="ChEBI" id="CHEBI:72745"/>
        <dbReference type="ChEBI" id="CHEBI:456215"/>
    </reaction>
    <physiologicalReaction direction="left-to-right" evidence="11">
        <dbReference type="Rhea" id="RHEA:36140"/>
    </physiologicalReaction>
</comment>
<evidence type="ECO:0000256" key="5">
    <source>
        <dbReference type="ARBA" id="ARBA00022840"/>
    </source>
</evidence>
<dbReference type="RefSeq" id="XP_020901587.1">
    <property type="nucleotide sequence ID" value="XM_021045928.2"/>
</dbReference>
<comment type="catalytic activity">
    <reaction evidence="12">
        <text>hexadecanoate + ATP + CoA = hexadecanoyl-CoA + AMP + diphosphate</text>
        <dbReference type="Rhea" id="RHEA:30751"/>
        <dbReference type="ChEBI" id="CHEBI:7896"/>
        <dbReference type="ChEBI" id="CHEBI:30616"/>
        <dbReference type="ChEBI" id="CHEBI:33019"/>
        <dbReference type="ChEBI" id="CHEBI:57287"/>
        <dbReference type="ChEBI" id="CHEBI:57379"/>
        <dbReference type="ChEBI" id="CHEBI:456215"/>
    </reaction>
    <physiologicalReaction direction="left-to-right" evidence="12">
        <dbReference type="Rhea" id="RHEA:30752"/>
    </physiologicalReaction>
</comment>
<keyword evidence="5 13" id="KW-0067">ATP-binding</keyword>
<dbReference type="Proteomes" id="UP000887567">
    <property type="component" value="Unplaced"/>
</dbReference>
<evidence type="ECO:0000313" key="16">
    <source>
        <dbReference type="Proteomes" id="UP000887567"/>
    </source>
</evidence>
<evidence type="ECO:0000256" key="6">
    <source>
        <dbReference type="ARBA" id="ARBA00024469"/>
    </source>
</evidence>
<evidence type="ECO:0000256" key="4">
    <source>
        <dbReference type="ARBA" id="ARBA00022832"/>
    </source>
</evidence>
<keyword evidence="3 13" id="KW-0547">Nucleotide-binding</keyword>
<sequence>MSRKTSVNLQQQSVPVEGESYARRSANSKELISVYYDDVTTVYEAFLRGKRISGDSPCLGNMDPSIKAYAWQGYNEIHRRSTNFGSGLVCKGCVPSQETFIGIYAQNCTEWVLTDLGCQMYSMITVPIYDTHGPEACVHIINHADIKAVICQAIKVPFLLQNLKKCPKLKIIIKIGHDVTEDEQRDAKDLGIEIISFADIEKLGENNFTDRNPQKPDDIFTICYTSGTTGTPKGAMITNKGIIASFSAVLYSYEVCGILSTTEDAYLSYLPLAHIYERTAYLLVLSGGARIGFYRGDPKLLLEDIQALKPTIFAAVPRILNRVYDKVMAQVSESKFKSWLFEKALKSKENALKKNVFRGDTLWDKVVFKKIQMLFGGRLRLVTCGSAPLSAKVMMFFKCALGECYIVEGYGQTECSTACCLQSPQDLTAGHVGPPMACNWIKLFDVPEKNYYAKDGKGEIAIKGPNVFKGYLKDPEKTAETIDKDGWLHTGDVGELLENGTFKIIDRSKHIFKLSQGEYVAPEKIELVCVRSLYVEQIFIHGEGLKSYVVAIVVPDDEALQQLAKKENIAGNRAALCRNEVINGIIFNDIIQKCKEGQLASFEKPKGIYLQDEPLSVDNGLLTPTFKAKRPSILKHFRQQIDDLYQKVDIDQKFHRSASEMSIKLEIDSSKLNGNQ</sequence>
<evidence type="ECO:0000259" key="14">
    <source>
        <dbReference type="Pfam" id="PF00501"/>
    </source>
</evidence>
<evidence type="ECO:0000256" key="11">
    <source>
        <dbReference type="ARBA" id="ARBA00024565"/>
    </source>
</evidence>
<dbReference type="OMA" id="LEHWAEQ"/>
<evidence type="ECO:0000256" key="9">
    <source>
        <dbReference type="ARBA" id="ARBA00024532"/>
    </source>
</evidence>
<comment type="catalytic activity">
    <reaction evidence="9">
        <text>15-hydroxy-(5Z,8Z,11Z,13E)-eicosatetraenoate + ATP + CoA = 15-hydroxy-(5Z,8Z,11Z,13E)-eicosatetraenoyl-CoA + AMP + diphosphate</text>
        <dbReference type="Rhea" id="RHEA:52116"/>
        <dbReference type="ChEBI" id="CHEBI:30616"/>
        <dbReference type="ChEBI" id="CHEBI:33019"/>
        <dbReference type="ChEBI" id="CHEBI:57287"/>
        <dbReference type="ChEBI" id="CHEBI:78832"/>
        <dbReference type="ChEBI" id="CHEBI:136409"/>
        <dbReference type="ChEBI" id="CHEBI:456215"/>
    </reaction>
    <physiologicalReaction direction="left-to-right" evidence="9">
        <dbReference type="Rhea" id="RHEA:52117"/>
    </physiologicalReaction>
</comment>
<keyword evidence="13" id="KW-0443">Lipid metabolism</keyword>
<dbReference type="CDD" id="cd05927">
    <property type="entry name" value="LC-FACS_euk"/>
    <property type="match status" value="1"/>
</dbReference>
<dbReference type="EC" id="6.2.1.3" evidence="13"/>
<reference evidence="15" key="1">
    <citation type="submission" date="2022-11" db="UniProtKB">
        <authorList>
            <consortium name="EnsemblMetazoa"/>
        </authorList>
    </citation>
    <scope>IDENTIFICATION</scope>
</reference>
<dbReference type="Gene3D" id="3.40.50.12780">
    <property type="entry name" value="N-terminal domain of ligase-like"/>
    <property type="match status" value="1"/>
</dbReference>
<dbReference type="PANTHER" id="PTHR43272:SF107">
    <property type="entry name" value="LONG-CHAIN-FATTY-ACID--COA LIGASE 5"/>
    <property type="match status" value="1"/>
</dbReference>
<accession>A0A913XAR1</accession>
<dbReference type="Pfam" id="PF00501">
    <property type="entry name" value="AMP-binding"/>
    <property type="match status" value="1"/>
</dbReference>
<evidence type="ECO:0000313" key="15">
    <source>
        <dbReference type="EnsemblMetazoa" id="XP_020901587.1"/>
    </source>
</evidence>
<dbReference type="GO" id="GO:0016020">
    <property type="term" value="C:membrane"/>
    <property type="evidence" value="ECO:0007669"/>
    <property type="project" value="TreeGrafter"/>
</dbReference>
<dbReference type="AlphaFoldDB" id="A0A913XAR1"/>
<dbReference type="SUPFAM" id="SSF56801">
    <property type="entry name" value="Acetyl-CoA synthetase-like"/>
    <property type="match status" value="1"/>
</dbReference>
<dbReference type="InterPro" id="IPR020845">
    <property type="entry name" value="AMP-binding_CS"/>
</dbReference>
<dbReference type="GeneID" id="110240137"/>
<dbReference type="InterPro" id="IPR045311">
    <property type="entry name" value="LC-FACS_euk"/>
</dbReference>
<dbReference type="PANTHER" id="PTHR43272">
    <property type="entry name" value="LONG-CHAIN-FATTY-ACID--COA LIGASE"/>
    <property type="match status" value="1"/>
</dbReference>
<evidence type="ECO:0000256" key="10">
    <source>
        <dbReference type="ARBA" id="ARBA00024548"/>
    </source>
</evidence>
<comment type="catalytic activity">
    <reaction evidence="8">
        <text>12-hydroxy-(5Z,8Z,10E,14Z)-eicosatetraenoate + ATP + CoA = 12-hydroxy-(5Z,8Z,10E,14Z)-eicosatetraenoyl-CoA + AMP + diphosphate</text>
        <dbReference type="Rhea" id="RHEA:52112"/>
        <dbReference type="ChEBI" id="CHEBI:30616"/>
        <dbReference type="ChEBI" id="CHEBI:33019"/>
        <dbReference type="ChEBI" id="CHEBI:57287"/>
        <dbReference type="ChEBI" id="CHEBI:90718"/>
        <dbReference type="ChEBI" id="CHEBI:136408"/>
        <dbReference type="ChEBI" id="CHEBI:456215"/>
    </reaction>
    <physiologicalReaction direction="left-to-right" evidence="8">
        <dbReference type="Rhea" id="RHEA:52113"/>
    </physiologicalReaction>
</comment>
<dbReference type="EnsemblMetazoa" id="XM_021045928.2">
    <property type="protein sequence ID" value="XP_020901587.1"/>
    <property type="gene ID" value="LOC110240137"/>
</dbReference>
<comment type="function">
    <text evidence="13">Catalyzes the conversion of long-chain fatty acids to their active form acyl-CoAs for both synthesis of cellular lipids, and degradation via beta-oxidation.</text>
</comment>
<evidence type="ECO:0000256" key="7">
    <source>
        <dbReference type="ARBA" id="ARBA00024484"/>
    </source>
</evidence>
<dbReference type="GO" id="GO:0005783">
    <property type="term" value="C:endoplasmic reticulum"/>
    <property type="evidence" value="ECO:0007669"/>
    <property type="project" value="TreeGrafter"/>
</dbReference>
<evidence type="ECO:0000256" key="3">
    <source>
        <dbReference type="ARBA" id="ARBA00022741"/>
    </source>
</evidence>
<evidence type="ECO:0000256" key="1">
    <source>
        <dbReference type="ARBA" id="ARBA00006432"/>
    </source>
</evidence>
<protein>
    <recommendedName>
        <fullName evidence="13">Long-chain-fatty-acid--CoA ligase</fullName>
        <ecNumber evidence="13">6.2.1.3</ecNumber>
    </recommendedName>
</protein>
<keyword evidence="16" id="KW-1185">Reference proteome</keyword>
<dbReference type="OrthoDB" id="1700726at2759"/>
<comment type="catalytic activity">
    <reaction evidence="10">
        <text>(5Z,8Z,11Z,14Z)-eicosatetraenoate + ATP + CoA = (5Z,8Z,11Z,14Z)-eicosatetraenoyl-CoA + AMP + diphosphate</text>
        <dbReference type="Rhea" id="RHEA:19713"/>
        <dbReference type="ChEBI" id="CHEBI:30616"/>
        <dbReference type="ChEBI" id="CHEBI:32395"/>
        <dbReference type="ChEBI" id="CHEBI:33019"/>
        <dbReference type="ChEBI" id="CHEBI:57287"/>
        <dbReference type="ChEBI" id="CHEBI:57368"/>
        <dbReference type="ChEBI" id="CHEBI:456215"/>
        <dbReference type="EC" id="6.2.1.15"/>
    </reaction>
    <physiologicalReaction direction="left-to-right" evidence="10">
        <dbReference type="Rhea" id="RHEA:19714"/>
    </physiologicalReaction>
</comment>
<feature type="domain" description="AMP-dependent synthetase/ligase" evidence="14">
    <location>
        <begin position="67"/>
        <end position="472"/>
    </location>
</feature>
<evidence type="ECO:0000256" key="8">
    <source>
        <dbReference type="ARBA" id="ARBA00024495"/>
    </source>
</evidence>
<dbReference type="KEGG" id="epa:110240137"/>
<evidence type="ECO:0000256" key="13">
    <source>
        <dbReference type="RuleBase" id="RU369030"/>
    </source>
</evidence>
<proteinExistence type="inferred from homology"/>
<evidence type="ECO:0000256" key="2">
    <source>
        <dbReference type="ARBA" id="ARBA00022598"/>
    </source>
</evidence>
<comment type="catalytic activity">
    <reaction evidence="7">
        <text>a long-chain fatty acid + ATP + CoA = a long-chain fatty acyl-CoA + AMP + diphosphate</text>
        <dbReference type="Rhea" id="RHEA:15421"/>
        <dbReference type="ChEBI" id="CHEBI:30616"/>
        <dbReference type="ChEBI" id="CHEBI:33019"/>
        <dbReference type="ChEBI" id="CHEBI:57287"/>
        <dbReference type="ChEBI" id="CHEBI:57560"/>
        <dbReference type="ChEBI" id="CHEBI:83139"/>
        <dbReference type="ChEBI" id="CHEBI:456215"/>
        <dbReference type="EC" id="6.2.1.3"/>
    </reaction>
    <physiologicalReaction direction="left-to-right" evidence="7">
        <dbReference type="Rhea" id="RHEA:15422"/>
    </physiologicalReaction>
</comment>
<keyword evidence="4 13" id="KW-0276">Fatty acid metabolism</keyword>
<comment type="catalytic activity">
    <reaction evidence="6">
        <text>5-hydroxy-(6E,8Z,11Z,14Z)-eicosatetraenoate + ATP + CoA = 5-hydroxy-(6E,8Z,11Z,14Z)-eicosatetraenoyl-CoA + AMP + diphosphate</text>
        <dbReference type="Rhea" id="RHEA:52108"/>
        <dbReference type="ChEBI" id="CHEBI:30616"/>
        <dbReference type="ChEBI" id="CHEBI:33019"/>
        <dbReference type="ChEBI" id="CHEBI:57287"/>
        <dbReference type="ChEBI" id="CHEBI:65341"/>
        <dbReference type="ChEBI" id="CHEBI:136407"/>
        <dbReference type="ChEBI" id="CHEBI:456215"/>
    </reaction>
    <physiologicalReaction direction="left-to-right" evidence="6">
        <dbReference type="Rhea" id="RHEA:52109"/>
    </physiologicalReaction>
</comment>
<dbReference type="PROSITE" id="PS00455">
    <property type="entry name" value="AMP_BINDING"/>
    <property type="match status" value="1"/>
</dbReference>
<dbReference type="GO" id="GO:0047676">
    <property type="term" value="F:arachidonate-CoA ligase activity"/>
    <property type="evidence" value="ECO:0007669"/>
    <property type="project" value="UniProtKB-EC"/>
</dbReference>
<evidence type="ECO:0000256" key="12">
    <source>
        <dbReference type="ARBA" id="ARBA00049139"/>
    </source>
</evidence>
<comment type="similarity">
    <text evidence="1 13">Belongs to the ATP-dependent AMP-binding enzyme family.</text>
</comment>
<dbReference type="InterPro" id="IPR000873">
    <property type="entry name" value="AMP-dep_synth/lig_dom"/>
</dbReference>
<organism evidence="15 16">
    <name type="scientific">Exaiptasia diaphana</name>
    <name type="common">Tropical sea anemone</name>
    <name type="synonym">Aiptasia pulchella</name>
    <dbReference type="NCBI Taxonomy" id="2652724"/>
    <lineage>
        <taxon>Eukaryota</taxon>
        <taxon>Metazoa</taxon>
        <taxon>Cnidaria</taxon>
        <taxon>Anthozoa</taxon>
        <taxon>Hexacorallia</taxon>
        <taxon>Actiniaria</taxon>
        <taxon>Aiptasiidae</taxon>
        <taxon>Exaiptasia</taxon>
    </lineage>
</organism>
<dbReference type="InterPro" id="IPR042099">
    <property type="entry name" value="ANL_N_sf"/>
</dbReference>
<name>A0A913XAR1_EXADI</name>
<dbReference type="GO" id="GO:0005524">
    <property type="term" value="F:ATP binding"/>
    <property type="evidence" value="ECO:0007669"/>
    <property type="project" value="UniProtKB-KW"/>
</dbReference>
<keyword evidence="2 13" id="KW-0436">Ligase</keyword>